<sequence length="236" mass="28491">MFFISIASFYCHSQIADTIRFDIDFKGYETVIKNNIRERSVYTLKNKKAILDLYEKDSVKLLLDYKIDSEYIITSIPVFRLKDDFYNNHKSNVLHKIDFSNNFYKQFLNIYNNDEIVYESDFVNQDNLSQYDLIRNSLILNSFDDPVRFGNLKGYLLKLGLERKYFTFFMEGSPIDHVFIVDKGIVYAIFNPTPEGKYNKIEINEYFSKYYDKKFIYNKKPRLKKKFKEKYFFEIY</sequence>
<evidence type="ECO:0000313" key="1">
    <source>
        <dbReference type="EMBL" id="RAK24369.1"/>
    </source>
</evidence>
<accession>A0A327Z2A2</accession>
<comment type="caution">
    <text evidence="1">The sequence shown here is derived from an EMBL/GenBank/DDBJ whole genome shotgun (WGS) entry which is preliminary data.</text>
</comment>
<keyword evidence="2" id="KW-1185">Reference proteome</keyword>
<proteinExistence type="predicted"/>
<name>A0A327Z2A2_9FLAO</name>
<dbReference type="Proteomes" id="UP000249620">
    <property type="component" value="Unassembled WGS sequence"/>
</dbReference>
<reference evidence="1 2" key="1">
    <citation type="submission" date="2018-06" db="EMBL/GenBank/DDBJ databases">
        <title>Genomic Encyclopedia of Type Strains, Phase III (KMG-III): the genomes of soil and plant-associated and newly described type strains.</title>
        <authorList>
            <person name="Whitman W."/>
        </authorList>
    </citation>
    <scope>NUCLEOTIDE SEQUENCE [LARGE SCALE GENOMIC DNA]</scope>
    <source>
        <strain evidence="1 2">CGMCC 1.12398</strain>
    </source>
</reference>
<dbReference type="OrthoDB" id="1375432at2"/>
<gene>
    <name evidence="1" type="ORF">B0I03_102226</name>
</gene>
<dbReference type="AlphaFoldDB" id="A0A327Z2A2"/>
<organism evidence="1 2">
    <name type="scientific">Flavobacterium aquaticum</name>
    <dbReference type="NCBI Taxonomy" id="1236486"/>
    <lineage>
        <taxon>Bacteria</taxon>
        <taxon>Pseudomonadati</taxon>
        <taxon>Bacteroidota</taxon>
        <taxon>Flavobacteriia</taxon>
        <taxon>Flavobacteriales</taxon>
        <taxon>Flavobacteriaceae</taxon>
        <taxon>Flavobacterium</taxon>
    </lineage>
</organism>
<evidence type="ECO:0000313" key="2">
    <source>
        <dbReference type="Proteomes" id="UP000249620"/>
    </source>
</evidence>
<dbReference type="EMBL" id="QLMI01000002">
    <property type="protein sequence ID" value="RAK24369.1"/>
    <property type="molecule type" value="Genomic_DNA"/>
</dbReference>
<protein>
    <submittedName>
        <fullName evidence="1">Uncharacterized protein</fullName>
    </submittedName>
</protein>